<dbReference type="PANTHER" id="PTHR30290:SF10">
    <property type="entry name" value="PERIPLASMIC OLIGOPEPTIDE-BINDING PROTEIN-RELATED"/>
    <property type="match status" value="1"/>
</dbReference>
<evidence type="ECO:0000313" key="7">
    <source>
        <dbReference type="EMBL" id="MBB6482600.1"/>
    </source>
</evidence>
<dbReference type="RefSeq" id="WP_184748837.1">
    <property type="nucleotide sequence ID" value="NZ_JACHGJ010000014.1"/>
</dbReference>
<proteinExistence type="inferred from homology"/>
<evidence type="ECO:0000259" key="6">
    <source>
        <dbReference type="Pfam" id="PF00496"/>
    </source>
</evidence>
<dbReference type="InterPro" id="IPR039424">
    <property type="entry name" value="SBP_5"/>
</dbReference>
<dbReference type="GO" id="GO:0015833">
    <property type="term" value="P:peptide transport"/>
    <property type="evidence" value="ECO:0007669"/>
    <property type="project" value="TreeGrafter"/>
</dbReference>
<feature type="domain" description="Solute-binding protein family 5" evidence="6">
    <location>
        <begin position="65"/>
        <end position="421"/>
    </location>
</feature>
<dbReference type="Pfam" id="PF00496">
    <property type="entry name" value="SBP_bac_5"/>
    <property type="match status" value="1"/>
</dbReference>
<comment type="caution">
    <text evidence="7">The sequence shown here is derived from an EMBL/GenBank/DDBJ whole genome shotgun (WGS) entry which is preliminary data.</text>
</comment>
<dbReference type="GO" id="GO:0043190">
    <property type="term" value="C:ATP-binding cassette (ABC) transporter complex"/>
    <property type="evidence" value="ECO:0007669"/>
    <property type="project" value="InterPro"/>
</dbReference>
<dbReference type="AlphaFoldDB" id="A0A841RHW4"/>
<keyword evidence="8" id="KW-1185">Reference proteome</keyword>
<dbReference type="PANTHER" id="PTHR30290">
    <property type="entry name" value="PERIPLASMIC BINDING COMPONENT OF ABC TRANSPORTER"/>
    <property type="match status" value="1"/>
</dbReference>
<gene>
    <name evidence="7" type="ORF">HNR50_004301</name>
</gene>
<feature type="signal peptide" evidence="5">
    <location>
        <begin position="1"/>
        <end position="19"/>
    </location>
</feature>
<dbReference type="GO" id="GO:1904680">
    <property type="term" value="F:peptide transmembrane transporter activity"/>
    <property type="evidence" value="ECO:0007669"/>
    <property type="project" value="TreeGrafter"/>
</dbReference>
<evidence type="ECO:0000256" key="2">
    <source>
        <dbReference type="ARBA" id="ARBA00005695"/>
    </source>
</evidence>
<dbReference type="Proteomes" id="UP000587760">
    <property type="component" value="Unassembled WGS sequence"/>
</dbReference>
<evidence type="ECO:0000256" key="3">
    <source>
        <dbReference type="ARBA" id="ARBA00022448"/>
    </source>
</evidence>
<organism evidence="7 8">
    <name type="scientific">Spirochaeta isovalerica</name>
    <dbReference type="NCBI Taxonomy" id="150"/>
    <lineage>
        <taxon>Bacteria</taxon>
        <taxon>Pseudomonadati</taxon>
        <taxon>Spirochaetota</taxon>
        <taxon>Spirochaetia</taxon>
        <taxon>Spirochaetales</taxon>
        <taxon>Spirochaetaceae</taxon>
        <taxon>Spirochaeta</taxon>
    </lineage>
</organism>
<name>A0A841RHW4_9SPIO</name>
<evidence type="ECO:0000313" key="8">
    <source>
        <dbReference type="Proteomes" id="UP000587760"/>
    </source>
</evidence>
<dbReference type="CDD" id="cd08504">
    <property type="entry name" value="PBP2_OppA"/>
    <property type="match status" value="1"/>
</dbReference>
<dbReference type="Gene3D" id="3.40.190.10">
    <property type="entry name" value="Periplasmic binding protein-like II"/>
    <property type="match status" value="1"/>
</dbReference>
<accession>A0A841RHW4</accession>
<comment type="subcellular location">
    <subcellularLocation>
        <location evidence="1">Cell envelope</location>
    </subcellularLocation>
</comment>
<evidence type="ECO:0000256" key="1">
    <source>
        <dbReference type="ARBA" id="ARBA00004196"/>
    </source>
</evidence>
<dbReference type="EMBL" id="JACHGJ010000014">
    <property type="protein sequence ID" value="MBB6482600.1"/>
    <property type="molecule type" value="Genomic_DNA"/>
</dbReference>
<dbReference type="Gene3D" id="3.10.105.10">
    <property type="entry name" value="Dipeptide-binding Protein, Domain 3"/>
    <property type="match status" value="1"/>
</dbReference>
<evidence type="ECO:0000256" key="5">
    <source>
        <dbReference type="SAM" id="SignalP"/>
    </source>
</evidence>
<dbReference type="PIRSF" id="PIRSF002741">
    <property type="entry name" value="MppA"/>
    <property type="match status" value="1"/>
</dbReference>
<protein>
    <submittedName>
        <fullName evidence="7">Peptide/nickel transport system substrate-binding protein/oligopeptide transport system substrate-binding protein</fullName>
    </submittedName>
</protein>
<dbReference type="InterPro" id="IPR030678">
    <property type="entry name" value="Peptide/Ni-bd"/>
</dbReference>
<dbReference type="SUPFAM" id="SSF53850">
    <property type="entry name" value="Periplasmic binding protein-like II"/>
    <property type="match status" value="1"/>
</dbReference>
<sequence>MKKFIISFIIITAFSGLWAQNEFSAVFSEVDINFNPHKTFTSTEAQLYTAVFEGLVTYHPRTLEPLPAAARSWEISEDGLTYTFKLRRDLKYSNGDRLTAEHFRTSWLQLMSPESGSDYGSLLDIVVNGAAYRNGEADASEVGIVAESESVLKVTLEHRAPYLLKVLCHHSFSPVHPDFFESKGTGLIVNGPYRFEEIGDGRIVFRKNENYWDEENVEIEQLNIIFNDDPVQNSLDFVRNKTDWLADGFDLSVLNVDEAIVFNPLFSTTYLFFSNRNKVWSNGNVRKALALLLPWEKIRSLQMIPGSTLIPSIPDYPVAEGIKSSDTEQAMALLKQEGYENGEGLPPVLLRLPRSESMMQIGEMIQDSWKEHLNIDVNILSEPYPYYFSSLKKDDYTIGALTWIGDYADPMTFLEMWLQTSTLNDAGFSDSGYDEKIRKSSADNRENRYKLMSEAEKILLDSAQVMPLGHSPALNIIDLRFIDGWYPNVLDIHPFKYLKFKSDFQIPGVVSTGQLYSNT</sequence>
<evidence type="ECO:0000256" key="4">
    <source>
        <dbReference type="ARBA" id="ARBA00022729"/>
    </source>
</evidence>
<feature type="chain" id="PRO_5033029945" evidence="5">
    <location>
        <begin position="20"/>
        <end position="519"/>
    </location>
</feature>
<keyword evidence="4 5" id="KW-0732">Signal</keyword>
<keyword evidence="3" id="KW-0813">Transport</keyword>
<comment type="similarity">
    <text evidence="2">Belongs to the bacterial solute-binding protein 5 family.</text>
</comment>
<dbReference type="Gene3D" id="3.90.76.10">
    <property type="entry name" value="Dipeptide-binding Protein, Domain 1"/>
    <property type="match status" value="1"/>
</dbReference>
<dbReference type="InterPro" id="IPR000914">
    <property type="entry name" value="SBP_5_dom"/>
</dbReference>
<dbReference type="GO" id="GO:0030288">
    <property type="term" value="C:outer membrane-bounded periplasmic space"/>
    <property type="evidence" value="ECO:0007669"/>
    <property type="project" value="UniProtKB-ARBA"/>
</dbReference>
<reference evidence="7 8" key="1">
    <citation type="submission" date="2020-08" db="EMBL/GenBank/DDBJ databases">
        <title>Genomic Encyclopedia of Type Strains, Phase IV (KMG-IV): sequencing the most valuable type-strain genomes for metagenomic binning, comparative biology and taxonomic classification.</title>
        <authorList>
            <person name="Goeker M."/>
        </authorList>
    </citation>
    <scope>NUCLEOTIDE SEQUENCE [LARGE SCALE GENOMIC DNA]</scope>
    <source>
        <strain evidence="7 8">DSM 2461</strain>
    </source>
</reference>